<evidence type="ECO:0000256" key="9">
    <source>
        <dbReference type="RuleBase" id="RU000672"/>
    </source>
</evidence>
<evidence type="ECO:0000259" key="10">
    <source>
        <dbReference type="Pfam" id="PF01179"/>
    </source>
</evidence>
<comment type="cofactor">
    <cofactor evidence="1">
        <name>Cu cation</name>
        <dbReference type="ChEBI" id="CHEBI:23378"/>
    </cofactor>
</comment>
<dbReference type="AlphaFoldDB" id="A0AAV9MVF6"/>
<keyword evidence="5 9" id="KW-0560">Oxidoreductase</keyword>
<dbReference type="SUPFAM" id="SSF54416">
    <property type="entry name" value="Amine oxidase N-terminal region"/>
    <property type="match status" value="2"/>
</dbReference>
<dbReference type="PROSITE" id="PS01164">
    <property type="entry name" value="COPPER_AMINE_OXID_1"/>
    <property type="match status" value="1"/>
</dbReference>
<dbReference type="Pfam" id="PF09248">
    <property type="entry name" value="DUF1965"/>
    <property type="match status" value="1"/>
</dbReference>
<dbReference type="Proteomes" id="UP001358417">
    <property type="component" value="Unassembled WGS sequence"/>
</dbReference>
<dbReference type="EMBL" id="JAVRRD010000047">
    <property type="protein sequence ID" value="KAK5044578.1"/>
    <property type="molecule type" value="Genomic_DNA"/>
</dbReference>
<evidence type="ECO:0000259" key="12">
    <source>
        <dbReference type="Pfam" id="PF09248"/>
    </source>
</evidence>
<accession>A0AAV9MVF6</accession>
<dbReference type="EC" id="1.4.3.-" evidence="9"/>
<evidence type="ECO:0000259" key="11">
    <source>
        <dbReference type="Pfam" id="PF02727"/>
    </source>
</evidence>
<evidence type="ECO:0000313" key="14">
    <source>
        <dbReference type="Proteomes" id="UP001358417"/>
    </source>
</evidence>
<reference evidence="13 14" key="1">
    <citation type="submission" date="2023-08" db="EMBL/GenBank/DDBJ databases">
        <title>Black Yeasts Isolated from many extreme environments.</title>
        <authorList>
            <person name="Coleine C."/>
            <person name="Stajich J.E."/>
            <person name="Selbmann L."/>
        </authorList>
    </citation>
    <scope>NUCLEOTIDE SEQUENCE [LARGE SCALE GENOMIC DNA]</scope>
    <source>
        <strain evidence="13 14">CCFEE 5792</strain>
    </source>
</reference>
<comment type="cofactor">
    <cofactor evidence="9">
        <name>Cu cation</name>
        <dbReference type="ChEBI" id="CHEBI:23378"/>
    </cofactor>
    <text evidence="9">Contains 1 topaquinone per subunit.</text>
</comment>
<evidence type="ECO:0000256" key="8">
    <source>
        <dbReference type="PIRSR" id="PIRSR600269-51"/>
    </source>
</evidence>
<dbReference type="PANTHER" id="PTHR10638">
    <property type="entry name" value="COPPER AMINE OXIDASE"/>
    <property type="match status" value="1"/>
</dbReference>
<dbReference type="SUPFAM" id="SSF49998">
    <property type="entry name" value="Amine oxidase catalytic domain"/>
    <property type="match status" value="1"/>
</dbReference>
<dbReference type="GO" id="GO:0008131">
    <property type="term" value="F:primary methylamine oxidase activity"/>
    <property type="evidence" value="ECO:0007669"/>
    <property type="project" value="InterPro"/>
</dbReference>
<dbReference type="InterPro" id="IPR016182">
    <property type="entry name" value="Cu_amine_oxidase_N-reg"/>
</dbReference>
<feature type="domain" description="Copper amine oxidase catalytic" evidence="10">
    <location>
        <begin position="333"/>
        <end position="734"/>
    </location>
</feature>
<dbReference type="InterPro" id="IPR015798">
    <property type="entry name" value="Cu_amine_oxidase_C"/>
</dbReference>
<evidence type="ECO:0000256" key="1">
    <source>
        <dbReference type="ARBA" id="ARBA00001935"/>
    </source>
</evidence>
<keyword evidence="3 9" id="KW-0479">Metal-binding</keyword>
<evidence type="ECO:0000256" key="3">
    <source>
        <dbReference type="ARBA" id="ARBA00022723"/>
    </source>
</evidence>
<dbReference type="InterPro" id="IPR049948">
    <property type="entry name" value="Cu_Am_ox_TPQ-bd"/>
</dbReference>
<dbReference type="RefSeq" id="XP_064700236.1">
    <property type="nucleotide sequence ID" value="XM_064854237.1"/>
</dbReference>
<dbReference type="GO" id="GO:0005886">
    <property type="term" value="C:plasma membrane"/>
    <property type="evidence" value="ECO:0007669"/>
    <property type="project" value="TreeGrafter"/>
</dbReference>
<evidence type="ECO:0000256" key="5">
    <source>
        <dbReference type="ARBA" id="ARBA00023002"/>
    </source>
</evidence>
<keyword evidence="14" id="KW-1185">Reference proteome</keyword>
<evidence type="ECO:0000256" key="7">
    <source>
        <dbReference type="PIRSR" id="PIRSR600269-50"/>
    </source>
</evidence>
<dbReference type="Gene3D" id="2.70.98.20">
    <property type="entry name" value="Copper amine oxidase, catalytic domain"/>
    <property type="match status" value="1"/>
</dbReference>
<dbReference type="InterPro" id="IPR000269">
    <property type="entry name" value="Cu_amine_oxidase"/>
</dbReference>
<dbReference type="Gene3D" id="3.10.450.40">
    <property type="match status" value="2"/>
</dbReference>
<feature type="active site" description="Schiff-base intermediate with substrate; via topaquinone" evidence="7">
    <location>
        <position position="487"/>
    </location>
</feature>
<feature type="domain" description="Copper amine oxidase N2-terminal" evidence="11">
    <location>
        <begin position="80"/>
        <end position="158"/>
    </location>
</feature>
<comment type="similarity">
    <text evidence="2 9">Belongs to the copper/topaquinone oxidase family.</text>
</comment>
<dbReference type="GO" id="GO:0009308">
    <property type="term" value="P:amine metabolic process"/>
    <property type="evidence" value="ECO:0007669"/>
    <property type="project" value="UniProtKB-UniRule"/>
</dbReference>
<name>A0AAV9MVF6_9EURO</name>
<feature type="active site" description="Proton acceptor" evidence="7">
    <location>
        <position position="406"/>
    </location>
</feature>
<dbReference type="Pfam" id="PF02727">
    <property type="entry name" value="Cu_amine_oxidN2"/>
    <property type="match status" value="1"/>
</dbReference>
<dbReference type="PRINTS" id="PR00766">
    <property type="entry name" value="CUDAOXIDASE"/>
</dbReference>
<dbReference type="InterPro" id="IPR015800">
    <property type="entry name" value="Cu_amine_oxidase_N2"/>
</dbReference>
<dbReference type="InterPro" id="IPR036460">
    <property type="entry name" value="Cu_amine_oxidase_C_sf"/>
</dbReference>
<organism evidence="13 14">
    <name type="scientific">Exophiala bonariae</name>
    <dbReference type="NCBI Taxonomy" id="1690606"/>
    <lineage>
        <taxon>Eukaryota</taxon>
        <taxon>Fungi</taxon>
        <taxon>Dikarya</taxon>
        <taxon>Ascomycota</taxon>
        <taxon>Pezizomycotina</taxon>
        <taxon>Eurotiomycetes</taxon>
        <taxon>Chaetothyriomycetidae</taxon>
        <taxon>Chaetothyriales</taxon>
        <taxon>Herpotrichiellaceae</taxon>
        <taxon>Exophiala</taxon>
    </lineage>
</organism>
<dbReference type="GO" id="GO:0005507">
    <property type="term" value="F:copper ion binding"/>
    <property type="evidence" value="ECO:0007669"/>
    <property type="project" value="InterPro"/>
</dbReference>
<evidence type="ECO:0000313" key="13">
    <source>
        <dbReference type="EMBL" id="KAK5044578.1"/>
    </source>
</evidence>
<dbReference type="Pfam" id="PF01179">
    <property type="entry name" value="Cu_amine_oxid"/>
    <property type="match status" value="1"/>
</dbReference>
<sequence>MKMKGLSLGPLAIGGFSIIAAASPTYMKNFMHGTLPVALKGSVLQTSGQNSTGSCSSGTASTAKAPLQNIFAALTADEAAAVTKFLHQQPELNLTANANATSWDNVIVLVELLQPNKSDALPYLNGDGEIPRRYSSATIQFQATEEPYLQEYIIGPLPVSNETTLESLNYPFNKGVGKQRIFNADAEAYQQFLANVSASVEDILIEMFNATYSNSLEDTLFIGPSDPLWIDDDTGAVTTWNEYNPAPTDIFNTGSLLRTGLAVRTDLTGRNPSKWSVLGWYYNGEFYKTTEDFRSAFYNGTFEFFKPGVDGDWGATSPSGPVLPHDDTPPPVSVQPADPRFGVDNEETYIEWMGFSFFLGFTRDTGMRLFDIKYNGERIVYELGMQEAMAHYAGSGPGQSSLSFLDSYYGFGPNAFELVNGYDCPAYATYLDTSFYWREERHSHKNSICIFEHDAGYPIARHSANNYVYTTKNIHLVVRSVSTLGNYDYLFEYAFFHDGSIHVTVRASGYIAAAFWAKNEDYGFHIHDTVSGSMHDHVLNYKLDLDIHGTKNSLMKLEVIPTTEIYPWSAGVPRNTMKVNKTFIESEDDSKINWAPNNAATYAIVNKDTPNKWGEYPGYKIAPVTASTAHLTIVNSTNLKNSINWASHHLYAVQQKDTEPRSVYAFSSLDTAHPVVDFGKFFDGESLVQEDIVIYFNLGMHHVPDTQDLPNTVFSHAQSTVAISPQNYYLQNPVRQTVQQIEIDYDLDTVLNIKKFGVQDAVCSYDMSNTIANLSNYEGGDLIMRKWPYDPSNPFFGMTEVETI</sequence>
<gene>
    <name evidence="13" type="ORF">LTR84_010702</name>
</gene>
<dbReference type="GeneID" id="89978858"/>
<dbReference type="FunFam" id="3.10.450.40:FF:000018">
    <property type="entry name" value="Amine oxidase"/>
    <property type="match status" value="1"/>
</dbReference>
<evidence type="ECO:0000256" key="2">
    <source>
        <dbReference type="ARBA" id="ARBA00007983"/>
    </source>
</evidence>
<evidence type="ECO:0000256" key="4">
    <source>
        <dbReference type="ARBA" id="ARBA00022772"/>
    </source>
</evidence>
<dbReference type="InterPro" id="IPR015328">
    <property type="entry name" value="DUF1965"/>
</dbReference>
<comment type="PTM">
    <text evidence="8 9">Topaquinone (TPQ) is generated by copper-dependent autoxidation of a specific tyrosyl residue.</text>
</comment>
<feature type="modified residue" description="2',4',5'-topaquinone" evidence="8">
    <location>
        <position position="487"/>
    </location>
</feature>
<feature type="domain" description="DUF1965" evidence="12">
    <location>
        <begin position="255"/>
        <end position="320"/>
    </location>
</feature>
<comment type="caution">
    <text evidence="13">The sequence shown here is derived from an EMBL/GenBank/DDBJ whole genome shotgun (WGS) entry which is preliminary data.</text>
</comment>
<dbReference type="GO" id="GO:0048038">
    <property type="term" value="F:quinone binding"/>
    <property type="evidence" value="ECO:0007669"/>
    <property type="project" value="InterPro"/>
</dbReference>
<keyword evidence="4 7" id="KW-0801">TPQ</keyword>
<keyword evidence="6 9" id="KW-0186">Copper</keyword>
<proteinExistence type="inferred from homology"/>
<protein>
    <recommendedName>
        <fullName evidence="9">Amine oxidase</fullName>
        <ecNumber evidence="9">1.4.3.-</ecNumber>
    </recommendedName>
</protein>
<evidence type="ECO:0000256" key="6">
    <source>
        <dbReference type="ARBA" id="ARBA00023008"/>
    </source>
</evidence>
<dbReference type="PANTHER" id="PTHR10638:SF20">
    <property type="entry name" value="AMINE OXIDASE"/>
    <property type="match status" value="1"/>
</dbReference>